<feature type="domain" description="SnoaL-like" evidence="1">
    <location>
        <begin position="8"/>
        <end position="133"/>
    </location>
</feature>
<dbReference type="AlphaFoldDB" id="A0A1H7BJC5"/>
<name>A0A1H7BJC5_9PSED</name>
<accession>A0A1H7BJC5</accession>
<sequence length="174" mass="20110">MDISQRIRRAADYQAILEQMARYIQAVDRCDLELLKYTFHHDGVVSFGIFDGNAHEFCDFDIPFIKENLSMGAHRFSTATIEFESDTRAVAESYMLGNAAAPTPDGTLLNFPDNIRYLDVWEKRDGIWRMYSRGLVVDWNAFWPYSQREDGAFAEYRRGSRSTQDPAYALRAAR</sequence>
<dbReference type="Proteomes" id="UP000242930">
    <property type="component" value="Unassembled WGS sequence"/>
</dbReference>
<dbReference type="STRING" id="915471.SAMN05216201_11726"/>
<dbReference type="SUPFAM" id="SSF54427">
    <property type="entry name" value="NTF2-like"/>
    <property type="match status" value="1"/>
</dbReference>
<dbReference type="OrthoDB" id="581683at2"/>
<keyword evidence="3" id="KW-1185">Reference proteome</keyword>
<gene>
    <name evidence="2" type="ORF">SAMN05216201_11726</name>
</gene>
<dbReference type="InterPro" id="IPR037401">
    <property type="entry name" value="SnoaL-like"/>
</dbReference>
<reference evidence="3" key="1">
    <citation type="submission" date="2016-10" db="EMBL/GenBank/DDBJ databases">
        <authorList>
            <person name="Varghese N."/>
            <person name="Submissions S."/>
        </authorList>
    </citation>
    <scope>NUCLEOTIDE SEQUENCE [LARGE SCALE GENOMIC DNA]</scope>
    <source>
        <strain evidence="3">LMG 25967</strain>
    </source>
</reference>
<evidence type="ECO:0000259" key="1">
    <source>
        <dbReference type="Pfam" id="PF13577"/>
    </source>
</evidence>
<dbReference type="Gene3D" id="3.10.450.50">
    <property type="match status" value="1"/>
</dbReference>
<dbReference type="EMBL" id="FNZE01000017">
    <property type="protein sequence ID" value="SEJ76447.1"/>
    <property type="molecule type" value="Genomic_DNA"/>
</dbReference>
<dbReference type="RefSeq" id="WP_090312961.1">
    <property type="nucleotide sequence ID" value="NZ_FNZE01000017.1"/>
</dbReference>
<protein>
    <submittedName>
        <fullName evidence="2">SnoaL-like domain-containing protein</fullName>
    </submittedName>
</protein>
<organism evidence="2 3">
    <name type="scientific">Pseudomonas linyingensis</name>
    <dbReference type="NCBI Taxonomy" id="915471"/>
    <lineage>
        <taxon>Bacteria</taxon>
        <taxon>Pseudomonadati</taxon>
        <taxon>Pseudomonadota</taxon>
        <taxon>Gammaproteobacteria</taxon>
        <taxon>Pseudomonadales</taxon>
        <taxon>Pseudomonadaceae</taxon>
        <taxon>Pseudomonas</taxon>
    </lineage>
</organism>
<proteinExistence type="predicted"/>
<evidence type="ECO:0000313" key="3">
    <source>
        <dbReference type="Proteomes" id="UP000242930"/>
    </source>
</evidence>
<dbReference type="InterPro" id="IPR032710">
    <property type="entry name" value="NTF2-like_dom_sf"/>
</dbReference>
<dbReference type="Pfam" id="PF13577">
    <property type="entry name" value="SnoaL_4"/>
    <property type="match status" value="1"/>
</dbReference>
<evidence type="ECO:0000313" key="2">
    <source>
        <dbReference type="EMBL" id="SEJ76447.1"/>
    </source>
</evidence>